<protein>
    <submittedName>
        <fullName evidence="1">Uncharacterized protein</fullName>
    </submittedName>
</protein>
<dbReference type="AlphaFoldDB" id="A0A1I2NMH4"/>
<sequence>MIILLVCIAMLVFFVWYLPRFLTIEQERNEILKDISAKLDKKD</sequence>
<dbReference type="EMBL" id="FOOY01000004">
    <property type="protein sequence ID" value="SFG05185.1"/>
    <property type="molecule type" value="Genomic_DNA"/>
</dbReference>
<proteinExistence type="predicted"/>
<reference evidence="2" key="1">
    <citation type="submission" date="2016-10" db="EMBL/GenBank/DDBJ databases">
        <authorList>
            <person name="Varghese N."/>
            <person name="Submissions S."/>
        </authorList>
    </citation>
    <scope>NUCLEOTIDE SEQUENCE [LARGE SCALE GENOMIC DNA]</scope>
    <source>
        <strain evidence="2">ATCC 700379</strain>
    </source>
</reference>
<name>A0A1I2NMH4_9BACL</name>
<organism evidence="1 2">
    <name type="scientific">Sporolactobacillus nakayamae</name>
    <dbReference type="NCBI Taxonomy" id="269670"/>
    <lineage>
        <taxon>Bacteria</taxon>
        <taxon>Bacillati</taxon>
        <taxon>Bacillota</taxon>
        <taxon>Bacilli</taxon>
        <taxon>Bacillales</taxon>
        <taxon>Sporolactobacillaceae</taxon>
        <taxon>Sporolactobacillus</taxon>
    </lineage>
</organism>
<evidence type="ECO:0000313" key="2">
    <source>
        <dbReference type="Proteomes" id="UP000198752"/>
    </source>
</evidence>
<keyword evidence="2" id="KW-1185">Reference proteome</keyword>
<dbReference type="RefSeq" id="WP_281242857.1">
    <property type="nucleotide sequence ID" value="NZ_FOOY01000004.1"/>
</dbReference>
<dbReference type="Proteomes" id="UP000198752">
    <property type="component" value="Unassembled WGS sequence"/>
</dbReference>
<accession>A0A1I2NMH4</accession>
<evidence type="ECO:0000313" key="1">
    <source>
        <dbReference type="EMBL" id="SFG05185.1"/>
    </source>
</evidence>
<gene>
    <name evidence="1" type="ORF">SAMN02982927_00470</name>
</gene>